<protein>
    <submittedName>
        <fullName evidence="7">Prolyl oligopeptidase family serine peptidase</fullName>
    </submittedName>
</protein>
<dbReference type="InterPro" id="IPR029058">
    <property type="entry name" value="AB_hydrolase_fold"/>
</dbReference>
<dbReference type="PANTHER" id="PTHR42881">
    <property type="entry name" value="PROLYL ENDOPEPTIDASE"/>
    <property type="match status" value="1"/>
</dbReference>
<organism evidence="7 8">
    <name type="scientific">Nocardia terrae</name>
    <dbReference type="NCBI Taxonomy" id="2675851"/>
    <lineage>
        <taxon>Bacteria</taxon>
        <taxon>Bacillati</taxon>
        <taxon>Actinomycetota</taxon>
        <taxon>Actinomycetes</taxon>
        <taxon>Mycobacteriales</taxon>
        <taxon>Nocardiaceae</taxon>
        <taxon>Nocardia</taxon>
    </lineage>
</organism>
<dbReference type="Gene3D" id="3.40.50.1820">
    <property type="entry name" value="alpha/beta hydrolase"/>
    <property type="match status" value="1"/>
</dbReference>
<dbReference type="RefSeq" id="WP_157390884.1">
    <property type="nucleotide sequence ID" value="NZ_WRPP01000006.1"/>
</dbReference>
<dbReference type="Pfam" id="PF02897">
    <property type="entry name" value="Peptidase_S9_N"/>
    <property type="match status" value="1"/>
</dbReference>
<dbReference type="InterPro" id="IPR023302">
    <property type="entry name" value="Pept_S9A_N"/>
</dbReference>
<dbReference type="InterPro" id="IPR051167">
    <property type="entry name" value="Prolyl_oligopep/macrocyclase"/>
</dbReference>
<dbReference type="Gene3D" id="2.130.10.120">
    <property type="entry name" value="Prolyl oligopeptidase, N-terminal domain"/>
    <property type="match status" value="1"/>
</dbReference>
<dbReference type="GO" id="GO:0006508">
    <property type="term" value="P:proteolysis"/>
    <property type="evidence" value="ECO:0007669"/>
    <property type="project" value="UniProtKB-KW"/>
</dbReference>
<evidence type="ECO:0000256" key="1">
    <source>
        <dbReference type="ARBA" id="ARBA00022670"/>
    </source>
</evidence>
<feature type="domain" description="Peptidase S9 prolyl oligopeptidase catalytic" evidence="5">
    <location>
        <begin position="498"/>
        <end position="698"/>
    </location>
</feature>
<keyword evidence="1" id="KW-0645">Protease</keyword>
<evidence type="ECO:0000256" key="2">
    <source>
        <dbReference type="ARBA" id="ARBA00022801"/>
    </source>
</evidence>
<evidence type="ECO:0000259" key="5">
    <source>
        <dbReference type="Pfam" id="PF00326"/>
    </source>
</evidence>
<sequence>MVRPKTGIRAAAAGFAALLLTACGGSTAESDPYQWLEEVSGPRVDAWVSAENAKTLGVLEQDPRYADNFAQAKALANASDRLPVPEFHDGMIGNFWQDAEHQRGVWRETTVADYESPQPAWRTVLDLDALARDEGKNWVWKGMRCDPVSHSRCLVQLSDGGEDAVTVREFDLGTGKFVDGGFVLDRGKQNVSWEDADTLLVSREWQPGEKTTSGYAYVVKRLRRGQSPDQAVEVARGAATDALATAAVSLDNGDGRRLNLVVRRPSFYESQVGLISGTRVALPSKSVLQGMVGNRVLVALQQDWDTGGKSFKSGSLISLDADELTAHPDRLTATLVYEPGPQETLNEVMTTHGHVVATSLYDVKGRATVYTPQPDGGWTSTPVPLPDNATISGIDADSHGEAAYLSVTSMLTPSTIWSLDANSGRVSQLKTAPARFDSSRLAVEQLMATSPDGTKVPYFIVHPAALPYDGSTPTILYAYGGFASSVTPSYNGLLGKSWLEHGGAYVIANIRGGGEYGPAWHDAALKTHRQRAFDDFAAVAQDLVARKITSPRRLGIQGGSNGGLLMGVELTQHPELFNAVDIQVPLLDMLRYERIAAGASWVGEYGSVSNPDERAFLASISPYAQVKKGVKYPEPLVWTTTKDDRVGPQHARKFAARLAEYGDPYLFYEATQGGHGAGANNDEKAHTSALEYTYFMRRLMG</sequence>
<reference evidence="7 8" key="1">
    <citation type="submission" date="2019-12" db="EMBL/GenBank/DDBJ databases">
        <title>Nocardia sp. nov. ET3-3 isolated from soil.</title>
        <authorList>
            <person name="Kanchanasin P."/>
            <person name="Tanasupawat S."/>
            <person name="Yuki M."/>
            <person name="Kudo T."/>
        </authorList>
    </citation>
    <scope>NUCLEOTIDE SEQUENCE [LARGE SCALE GENOMIC DNA]</scope>
    <source>
        <strain evidence="7 8">ET3-3</strain>
    </source>
</reference>
<keyword evidence="3" id="KW-0720">Serine protease</keyword>
<dbReference type="SUPFAM" id="SSF53474">
    <property type="entry name" value="alpha/beta-Hydrolases"/>
    <property type="match status" value="1"/>
</dbReference>
<keyword evidence="8" id="KW-1185">Reference proteome</keyword>
<evidence type="ECO:0000259" key="6">
    <source>
        <dbReference type="Pfam" id="PF02897"/>
    </source>
</evidence>
<comment type="caution">
    <text evidence="7">The sequence shown here is derived from an EMBL/GenBank/DDBJ whole genome shotgun (WGS) entry which is preliminary data.</text>
</comment>
<dbReference type="PANTHER" id="PTHR42881:SF13">
    <property type="entry name" value="PROLYL ENDOPEPTIDASE"/>
    <property type="match status" value="1"/>
</dbReference>
<keyword evidence="2" id="KW-0378">Hydrolase</keyword>
<gene>
    <name evidence="7" type="ORF">GPX89_29050</name>
</gene>
<feature type="chain" id="PRO_5029739562" evidence="4">
    <location>
        <begin position="29"/>
        <end position="701"/>
    </location>
</feature>
<evidence type="ECO:0000256" key="3">
    <source>
        <dbReference type="ARBA" id="ARBA00022825"/>
    </source>
</evidence>
<dbReference type="InterPro" id="IPR001375">
    <property type="entry name" value="Peptidase_S9_cat"/>
</dbReference>
<keyword evidence="4" id="KW-0732">Signal</keyword>
<dbReference type="InterPro" id="IPR002470">
    <property type="entry name" value="Peptidase_S9A"/>
</dbReference>
<dbReference type="Pfam" id="PF00326">
    <property type="entry name" value="Peptidase_S9"/>
    <property type="match status" value="1"/>
</dbReference>
<feature type="domain" description="Peptidase S9A N-terminal" evidence="6">
    <location>
        <begin position="29"/>
        <end position="430"/>
    </location>
</feature>
<dbReference type="PROSITE" id="PS51257">
    <property type="entry name" value="PROKAR_LIPOPROTEIN"/>
    <property type="match status" value="1"/>
</dbReference>
<feature type="signal peptide" evidence="4">
    <location>
        <begin position="1"/>
        <end position="28"/>
    </location>
</feature>
<dbReference type="EMBL" id="WRPP01000006">
    <property type="protein sequence ID" value="MVU81277.1"/>
    <property type="molecule type" value="Genomic_DNA"/>
</dbReference>
<evidence type="ECO:0000313" key="7">
    <source>
        <dbReference type="EMBL" id="MVU81277.1"/>
    </source>
</evidence>
<dbReference type="GO" id="GO:0070012">
    <property type="term" value="F:oligopeptidase activity"/>
    <property type="evidence" value="ECO:0007669"/>
    <property type="project" value="TreeGrafter"/>
</dbReference>
<evidence type="ECO:0000256" key="4">
    <source>
        <dbReference type="SAM" id="SignalP"/>
    </source>
</evidence>
<dbReference type="Proteomes" id="UP000466794">
    <property type="component" value="Unassembled WGS sequence"/>
</dbReference>
<dbReference type="PRINTS" id="PR00862">
    <property type="entry name" value="PROLIGOPTASE"/>
</dbReference>
<accession>A0A7K1V428</accession>
<dbReference type="GO" id="GO:0004252">
    <property type="term" value="F:serine-type endopeptidase activity"/>
    <property type="evidence" value="ECO:0007669"/>
    <property type="project" value="InterPro"/>
</dbReference>
<evidence type="ECO:0000313" key="8">
    <source>
        <dbReference type="Proteomes" id="UP000466794"/>
    </source>
</evidence>
<name>A0A7K1V428_9NOCA</name>
<dbReference type="AlphaFoldDB" id="A0A7K1V428"/>
<dbReference type="GO" id="GO:0005829">
    <property type="term" value="C:cytosol"/>
    <property type="evidence" value="ECO:0007669"/>
    <property type="project" value="TreeGrafter"/>
</dbReference>
<proteinExistence type="predicted"/>
<dbReference type="SUPFAM" id="SSF50993">
    <property type="entry name" value="Peptidase/esterase 'gauge' domain"/>
    <property type="match status" value="1"/>
</dbReference>